<reference evidence="2 3" key="1">
    <citation type="journal article" date="2018" name="Syst. Appl. Microbiol.">
        <title>Corynebacterium heidelbergense sp. nov., isolated from the preen glands of Egyptian geese (Alopochen aegyptiacus).</title>
        <authorList>
            <person name="Braun M.S."/>
            <person name="Wang E."/>
            <person name="Zimmermann S."/>
            <person name="Wink M."/>
        </authorList>
    </citation>
    <scope>NUCLEOTIDE SEQUENCE [LARGE SCALE GENOMIC DNA]</scope>
    <source>
        <strain evidence="2 3">647</strain>
    </source>
</reference>
<proteinExistence type="predicted"/>
<dbReference type="EMBL" id="QHCV01000039">
    <property type="protein sequence ID" value="RAV32085.1"/>
    <property type="molecule type" value="Genomic_DNA"/>
</dbReference>
<accession>A0A364V616</accession>
<evidence type="ECO:0000313" key="3">
    <source>
        <dbReference type="Proteomes" id="UP000251577"/>
    </source>
</evidence>
<sequence length="342" mass="35755">MAKDQTPIGEPAVPLKSQDPKGEVPGKTTPGEPMDQLVRVGARATAPDQAPVYAARHAGKLTMGTLPQLASGEGTREEDLGANCTNLASSDRGVVATCGTEVREVDATGATVGTIYVDKAATAATRNHDGTWAVGLDGEDRVSFYSADGSQSGKATVSRHIDDIQLMYPQDGASRLAVIDRHQTTVSDLSFGEKEPNGTLRIGTGVGGFSAGDGRSSILATTDTRGGQMIFYSMDDLVRHHETVPTGPSPWSVHWDAGRGIVWVSTTVDHTLTGYRVDSGTPVPVARINTIGSVRHTVGNPQGDLLLVDSTGTRQLLSSADVNAAVQRGVPDAPTFPVTSVD</sequence>
<feature type="region of interest" description="Disordered" evidence="1">
    <location>
        <begin position="1"/>
        <end position="34"/>
    </location>
</feature>
<dbReference type="AlphaFoldDB" id="A0A364V616"/>
<evidence type="ECO:0000256" key="1">
    <source>
        <dbReference type="SAM" id="MobiDB-lite"/>
    </source>
</evidence>
<evidence type="ECO:0000313" key="2">
    <source>
        <dbReference type="EMBL" id="RAV32085.1"/>
    </source>
</evidence>
<name>A0A364V616_9CORY</name>
<comment type="caution">
    <text evidence="2">The sequence shown here is derived from an EMBL/GenBank/DDBJ whole genome shotgun (WGS) entry which is preliminary data.</text>
</comment>
<keyword evidence="3" id="KW-1185">Reference proteome</keyword>
<protein>
    <submittedName>
        <fullName evidence="2">Uncharacterized protein</fullName>
    </submittedName>
</protein>
<dbReference type="Proteomes" id="UP000251577">
    <property type="component" value="Unassembled WGS sequence"/>
</dbReference>
<dbReference type="SUPFAM" id="SSF50974">
    <property type="entry name" value="Nitrous oxide reductase, N-terminal domain"/>
    <property type="match status" value="1"/>
</dbReference>
<gene>
    <name evidence="2" type="ORF">DLJ54_04980</name>
</gene>
<organism evidence="2 3">
    <name type="scientific">Corynebacterium heidelbergense</name>
    <dbReference type="NCBI Taxonomy" id="2055947"/>
    <lineage>
        <taxon>Bacteria</taxon>
        <taxon>Bacillati</taxon>
        <taxon>Actinomycetota</taxon>
        <taxon>Actinomycetes</taxon>
        <taxon>Mycobacteriales</taxon>
        <taxon>Corynebacteriaceae</taxon>
        <taxon>Corynebacterium</taxon>
    </lineage>
</organism>
<dbReference type="InterPro" id="IPR011045">
    <property type="entry name" value="N2O_reductase_N"/>
</dbReference>